<dbReference type="Proteomes" id="UP000664032">
    <property type="component" value="Unassembled WGS sequence"/>
</dbReference>
<comment type="caution">
    <text evidence="1">The sequence shown here is derived from an EMBL/GenBank/DDBJ whole genome shotgun (WGS) entry which is preliminary data.</text>
</comment>
<evidence type="ECO:0000313" key="1">
    <source>
        <dbReference type="EMBL" id="KAH9479706.1"/>
    </source>
</evidence>
<dbReference type="EMBL" id="JAFIQS020000007">
    <property type="protein sequence ID" value="KAH9479706.1"/>
    <property type="molecule type" value="Genomic_DNA"/>
</dbReference>
<proteinExistence type="predicted"/>
<name>A0ACB8GVQ7_PSICU</name>
<accession>A0ACB8GVQ7</accession>
<sequence length="109" mass="12119">MDVSGLAFSWEIHSDFRNVFTTQKSTQCHDPADDNRIFAEFSVSATLTTSSPRAEPQLIVMPIGHTLLDDIVISVLLLERQRLTAALDPLSEVQSGKRKAPSPHRIMES</sequence>
<gene>
    <name evidence="1" type="ORF">JR316_0008301</name>
</gene>
<keyword evidence="2" id="KW-1185">Reference proteome</keyword>
<organism evidence="1 2">
    <name type="scientific">Psilocybe cubensis</name>
    <name type="common">Psychedelic mushroom</name>
    <name type="synonym">Stropharia cubensis</name>
    <dbReference type="NCBI Taxonomy" id="181762"/>
    <lineage>
        <taxon>Eukaryota</taxon>
        <taxon>Fungi</taxon>
        <taxon>Dikarya</taxon>
        <taxon>Basidiomycota</taxon>
        <taxon>Agaricomycotina</taxon>
        <taxon>Agaricomycetes</taxon>
        <taxon>Agaricomycetidae</taxon>
        <taxon>Agaricales</taxon>
        <taxon>Agaricineae</taxon>
        <taxon>Strophariaceae</taxon>
        <taxon>Psilocybe</taxon>
    </lineage>
</organism>
<evidence type="ECO:0000313" key="2">
    <source>
        <dbReference type="Proteomes" id="UP000664032"/>
    </source>
</evidence>
<reference evidence="1" key="1">
    <citation type="submission" date="2021-10" db="EMBL/GenBank/DDBJ databases">
        <title>Psilocybe cubensis genome.</title>
        <authorList>
            <person name="Mckernan K.J."/>
            <person name="Crawford S."/>
            <person name="Trippe A."/>
            <person name="Kane L.T."/>
            <person name="Mclaughlin S."/>
        </authorList>
    </citation>
    <scope>NUCLEOTIDE SEQUENCE</scope>
    <source>
        <strain evidence="1">MGC-MH-2018</strain>
    </source>
</reference>
<protein>
    <submittedName>
        <fullName evidence="1">Uncharacterized protein</fullName>
    </submittedName>
</protein>